<sequence>MEQVMFSTSLSKLEPIFKGWVREVLAENKVASEQPKPPARRQEAAKFLGLSLPTLDTLIKTGQIKSFSIGRQVRIDWKEIEAFLNKKGGRV</sequence>
<reference evidence="2 3" key="1">
    <citation type="submission" date="2016-10" db="EMBL/GenBank/DDBJ databases">
        <authorList>
            <person name="de Groot N.N."/>
        </authorList>
    </citation>
    <scope>NUCLEOTIDE SEQUENCE [LARGE SCALE GENOMIC DNA]</scope>
    <source>
        <strain evidence="2 3">DSM 22900</strain>
    </source>
</reference>
<keyword evidence="3" id="KW-1185">Reference proteome</keyword>
<dbReference type="InterPro" id="IPR041657">
    <property type="entry name" value="HTH_17"/>
</dbReference>
<dbReference type="Proteomes" id="UP000199577">
    <property type="component" value="Unassembled WGS sequence"/>
</dbReference>
<gene>
    <name evidence="2" type="ORF">SAMN05421747_1047</name>
</gene>
<evidence type="ECO:0000313" key="2">
    <source>
        <dbReference type="EMBL" id="SFC07263.1"/>
    </source>
</evidence>
<organism evidence="2 3">
    <name type="scientific">Parapedobacter composti</name>
    <dbReference type="NCBI Taxonomy" id="623281"/>
    <lineage>
        <taxon>Bacteria</taxon>
        <taxon>Pseudomonadati</taxon>
        <taxon>Bacteroidota</taxon>
        <taxon>Sphingobacteriia</taxon>
        <taxon>Sphingobacteriales</taxon>
        <taxon>Sphingobacteriaceae</taxon>
        <taxon>Parapedobacter</taxon>
    </lineage>
</organism>
<evidence type="ECO:0000259" key="1">
    <source>
        <dbReference type="Pfam" id="PF12728"/>
    </source>
</evidence>
<dbReference type="InterPro" id="IPR010093">
    <property type="entry name" value="SinI_DNA-bd"/>
</dbReference>
<dbReference type="EMBL" id="FOLL01000004">
    <property type="protein sequence ID" value="SFC07263.1"/>
    <property type="molecule type" value="Genomic_DNA"/>
</dbReference>
<name>A0A1I1GD56_9SPHI</name>
<proteinExistence type="predicted"/>
<dbReference type="SUPFAM" id="SSF46955">
    <property type="entry name" value="Putative DNA-binding domain"/>
    <property type="match status" value="1"/>
</dbReference>
<feature type="domain" description="Helix-turn-helix" evidence="1">
    <location>
        <begin position="42"/>
        <end position="87"/>
    </location>
</feature>
<evidence type="ECO:0000313" key="3">
    <source>
        <dbReference type="Proteomes" id="UP000199577"/>
    </source>
</evidence>
<dbReference type="AlphaFoldDB" id="A0A1I1GD56"/>
<dbReference type="OrthoDB" id="772919at2"/>
<dbReference type="RefSeq" id="WP_090972278.1">
    <property type="nucleotide sequence ID" value="NZ_FOLL01000004.1"/>
</dbReference>
<protein>
    <submittedName>
        <fullName evidence="2">DNA binding domain-containing protein, excisionase family</fullName>
    </submittedName>
</protein>
<dbReference type="GO" id="GO:0003677">
    <property type="term" value="F:DNA binding"/>
    <property type="evidence" value="ECO:0007669"/>
    <property type="project" value="InterPro"/>
</dbReference>
<dbReference type="Pfam" id="PF12728">
    <property type="entry name" value="HTH_17"/>
    <property type="match status" value="1"/>
</dbReference>
<dbReference type="NCBIfam" id="TIGR01764">
    <property type="entry name" value="excise"/>
    <property type="match status" value="1"/>
</dbReference>
<accession>A0A1I1GD56</accession>
<dbReference type="STRING" id="623281.SAMN05421747_1047"/>
<dbReference type="InterPro" id="IPR009061">
    <property type="entry name" value="DNA-bd_dom_put_sf"/>
</dbReference>